<gene>
    <name evidence="1" type="ORF">CTER_2240</name>
</gene>
<comment type="caution">
    <text evidence="1">The sequence shown here is derived from an EMBL/GenBank/DDBJ whole genome shotgun (WGS) entry which is preliminary data.</text>
</comment>
<dbReference type="AlphaFoldDB" id="S0FJ72"/>
<sequence>MSKMPPYKKTNKVNDIERPLSTNILGRDILGINPNISAINKTDLELQDEDLSMDFTKKIK</sequence>
<dbReference type="EMBL" id="AORV01000033">
    <property type="protein sequence ID" value="EMS71762.1"/>
    <property type="molecule type" value="Genomic_DNA"/>
</dbReference>
<dbReference type="Proteomes" id="UP000014155">
    <property type="component" value="Unassembled WGS sequence"/>
</dbReference>
<proteinExistence type="predicted"/>
<reference evidence="1 2" key="1">
    <citation type="journal article" date="2013" name="Genome Announc.">
        <title>Draft Genome Sequence of the Cellulolytic, Mesophilic, Anaerobic Bacterium Clostridium termitidis Strain CT1112 (DSM 5398).</title>
        <authorList>
            <person name="Lal S."/>
            <person name="Ramachandran U."/>
            <person name="Zhang X."/>
            <person name="Munir R."/>
            <person name="Sparling R."/>
            <person name="Levin D.B."/>
        </authorList>
    </citation>
    <scope>NUCLEOTIDE SEQUENCE [LARGE SCALE GENOMIC DNA]</scope>
    <source>
        <strain evidence="1 2">CT1112</strain>
    </source>
</reference>
<dbReference type="RefSeq" id="WP_004625743.1">
    <property type="nucleotide sequence ID" value="NZ_AORV01000033.1"/>
</dbReference>
<name>S0FJ72_RUMCE</name>
<accession>S0FJ72</accession>
<organism evidence="1 2">
    <name type="scientific">Ruminiclostridium cellobioparum subsp. termitidis CT1112</name>
    <dbReference type="NCBI Taxonomy" id="1195236"/>
    <lineage>
        <taxon>Bacteria</taxon>
        <taxon>Bacillati</taxon>
        <taxon>Bacillota</taxon>
        <taxon>Clostridia</taxon>
        <taxon>Eubacteriales</taxon>
        <taxon>Oscillospiraceae</taxon>
        <taxon>Ruminiclostridium</taxon>
    </lineage>
</organism>
<dbReference type="STRING" id="1195236.CTER_2240"/>
<evidence type="ECO:0000313" key="2">
    <source>
        <dbReference type="Proteomes" id="UP000014155"/>
    </source>
</evidence>
<protein>
    <submittedName>
        <fullName evidence="1">Uncharacterized protein</fullName>
    </submittedName>
</protein>
<dbReference type="PATRIC" id="fig|1195236.3.peg.2546"/>
<evidence type="ECO:0000313" key="1">
    <source>
        <dbReference type="EMBL" id="EMS71762.1"/>
    </source>
</evidence>
<keyword evidence="2" id="KW-1185">Reference proteome</keyword>